<accession>A0A4V2RPT3</accession>
<comment type="caution">
    <text evidence="2">The sequence shown here is derived from an EMBL/GenBank/DDBJ whole genome shotgun (WGS) entry which is preliminary data.</text>
</comment>
<keyword evidence="1" id="KW-0812">Transmembrane</keyword>
<dbReference type="Pfam" id="PF05987">
    <property type="entry name" value="DUF898"/>
    <property type="match status" value="1"/>
</dbReference>
<feature type="transmembrane region" description="Helical" evidence="1">
    <location>
        <begin position="46"/>
        <end position="69"/>
    </location>
</feature>
<gene>
    <name evidence="2" type="ORF">CLV25_10531</name>
</gene>
<dbReference type="Proteomes" id="UP000294830">
    <property type="component" value="Unassembled WGS sequence"/>
</dbReference>
<keyword evidence="1" id="KW-1133">Transmembrane helix</keyword>
<organism evidence="2 3">
    <name type="scientific">Acetobacteroides hydrogenigenes</name>
    <dbReference type="NCBI Taxonomy" id="979970"/>
    <lineage>
        <taxon>Bacteria</taxon>
        <taxon>Pseudomonadati</taxon>
        <taxon>Bacteroidota</taxon>
        <taxon>Bacteroidia</taxon>
        <taxon>Bacteroidales</taxon>
        <taxon>Rikenellaceae</taxon>
        <taxon>Acetobacteroides</taxon>
    </lineage>
</organism>
<evidence type="ECO:0000313" key="2">
    <source>
        <dbReference type="EMBL" id="TCN68830.1"/>
    </source>
</evidence>
<feature type="transmembrane region" description="Helical" evidence="1">
    <location>
        <begin position="141"/>
        <end position="168"/>
    </location>
</feature>
<protein>
    <submittedName>
        <fullName evidence="2">Uncharacterized protein DUF898</fullName>
    </submittedName>
</protein>
<keyword evidence="3" id="KW-1185">Reference proteome</keyword>
<dbReference type="AlphaFoldDB" id="A0A4V2RPT3"/>
<evidence type="ECO:0000313" key="3">
    <source>
        <dbReference type="Proteomes" id="UP000294830"/>
    </source>
</evidence>
<keyword evidence="1" id="KW-0472">Membrane</keyword>
<dbReference type="RefSeq" id="WP_131838855.1">
    <property type="nucleotide sequence ID" value="NZ_SLWB01000005.1"/>
</dbReference>
<dbReference type="InterPro" id="IPR010295">
    <property type="entry name" value="DUF898"/>
</dbReference>
<feature type="transmembrane region" description="Helical" evidence="1">
    <location>
        <begin position="15"/>
        <end position="34"/>
    </location>
</feature>
<sequence>MKTYLSFHLNGKQLFPYWISTYLLGIVLVVIYVLRSKAILSGDMSFGTSLMLLLSFLLLVGVVYIYYYYVIKYTTDGIEYQGERLVTSYTISQFLGILVVGLLLSIVTLGIYLPWFIQRLYTFFIEGSSYKGTSYRFDGDGLTLFGILTLLLVLPIIALSMISVALFGIGSAEEGMLANIYQLIALAPLYTLLLKWMVSGSYNGYRISLDVKLFNMMGFIFLHLLFTVLTLGIYFPLFYLNIYKYVMAHVACVNEAGERVALDYDMDKGGDFLFIWGQLLLTIVTVGVYLPWAYAKVMGRIISKTSIE</sequence>
<feature type="transmembrane region" description="Helical" evidence="1">
    <location>
        <begin position="219"/>
        <end position="239"/>
    </location>
</feature>
<dbReference type="OrthoDB" id="637345at2"/>
<feature type="transmembrane region" description="Helical" evidence="1">
    <location>
        <begin position="180"/>
        <end position="198"/>
    </location>
</feature>
<reference evidence="2 3" key="1">
    <citation type="submission" date="2019-03" db="EMBL/GenBank/DDBJ databases">
        <title>Genomic Encyclopedia of Archaeal and Bacterial Type Strains, Phase II (KMG-II): from individual species to whole genera.</title>
        <authorList>
            <person name="Goeker M."/>
        </authorList>
    </citation>
    <scope>NUCLEOTIDE SEQUENCE [LARGE SCALE GENOMIC DNA]</scope>
    <source>
        <strain evidence="2 3">RL-C</strain>
    </source>
</reference>
<proteinExistence type="predicted"/>
<dbReference type="EMBL" id="SLWB01000005">
    <property type="protein sequence ID" value="TCN68830.1"/>
    <property type="molecule type" value="Genomic_DNA"/>
</dbReference>
<feature type="transmembrane region" description="Helical" evidence="1">
    <location>
        <begin position="89"/>
        <end position="113"/>
    </location>
</feature>
<evidence type="ECO:0000256" key="1">
    <source>
        <dbReference type="SAM" id="Phobius"/>
    </source>
</evidence>
<name>A0A4V2RPT3_9BACT</name>
<feature type="transmembrane region" description="Helical" evidence="1">
    <location>
        <begin position="273"/>
        <end position="294"/>
    </location>
</feature>